<keyword evidence="2" id="KW-1185">Reference proteome</keyword>
<accession>A0A7W7YB81</accession>
<name>A0A7W7YB81_9BACT</name>
<gene>
    <name evidence="1" type="ORF">HNQ65_002486</name>
</gene>
<evidence type="ECO:0000313" key="2">
    <source>
        <dbReference type="Proteomes" id="UP000590740"/>
    </source>
</evidence>
<reference evidence="1 2" key="1">
    <citation type="submission" date="2020-08" db="EMBL/GenBank/DDBJ databases">
        <title>Genomic Encyclopedia of Type Strains, Phase IV (KMG-IV): sequencing the most valuable type-strain genomes for metagenomic binning, comparative biology and taxonomic classification.</title>
        <authorList>
            <person name="Goeker M."/>
        </authorList>
    </citation>
    <scope>NUCLEOTIDE SEQUENCE [LARGE SCALE GENOMIC DNA]</scope>
    <source>
        <strain evidence="1 2">DSM 12252</strain>
    </source>
</reference>
<dbReference type="AlphaFoldDB" id="A0A7W7YB81"/>
<dbReference type="Proteomes" id="UP000590740">
    <property type="component" value="Unassembled WGS sequence"/>
</dbReference>
<protein>
    <submittedName>
        <fullName evidence="1">Uncharacterized protein</fullName>
    </submittedName>
</protein>
<sequence length="80" mass="8750">MSTLTLDETTRIESLLAAGELVFLSKGGKKLGVIIPAVEKAQGVALPDFRARLRQTWGSRVFSDAEVKEMREAELEHGHG</sequence>
<dbReference type="EMBL" id="JACHIG010000004">
    <property type="protein sequence ID" value="MBB5032904.1"/>
    <property type="molecule type" value="Genomic_DNA"/>
</dbReference>
<proteinExistence type="predicted"/>
<organism evidence="1 2">
    <name type="scientific">Prosthecobacter vanneervenii</name>
    <dbReference type="NCBI Taxonomy" id="48466"/>
    <lineage>
        <taxon>Bacteria</taxon>
        <taxon>Pseudomonadati</taxon>
        <taxon>Verrucomicrobiota</taxon>
        <taxon>Verrucomicrobiia</taxon>
        <taxon>Verrucomicrobiales</taxon>
        <taxon>Verrucomicrobiaceae</taxon>
        <taxon>Prosthecobacter</taxon>
    </lineage>
</organism>
<evidence type="ECO:0000313" key="1">
    <source>
        <dbReference type="EMBL" id="MBB5032904.1"/>
    </source>
</evidence>
<dbReference type="RefSeq" id="WP_184339809.1">
    <property type="nucleotide sequence ID" value="NZ_JACHIG010000004.1"/>
</dbReference>
<comment type="caution">
    <text evidence="1">The sequence shown here is derived from an EMBL/GenBank/DDBJ whole genome shotgun (WGS) entry which is preliminary data.</text>
</comment>